<accession>A0A3P7KCF2</accession>
<organism evidence="3 4">
    <name type="scientific">Strongylus vulgaris</name>
    <name type="common">Blood worm</name>
    <dbReference type="NCBI Taxonomy" id="40348"/>
    <lineage>
        <taxon>Eukaryota</taxon>
        <taxon>Metazoa</taxon>
        <taxon>Ecdysozoa</taxon>
        <taxon>Nematoda</taxon>
        <taxon>Chromadorea</taxon>
        <taxon>Rhabditida</taxon>
        <taxon>Rhabditina</taxon>
        <taxon>Rhabditomorpha</taxon>
        <taxon>Strongyloidea</taxon>
        <taxon>Strongylidae</taxon>
        <taxon>Strongylus</taxon>
    </lineage>
</organism>
<evidence type="ECO:0000256" key="1">
    <source>
        <dbReference type="ARBA" id="ARBA00022801"/>
    </source>
</evidence>
<gene>
    <name evidence="3" type="ORF">SVUK_LOCUS1246</name>
</gene>
<dbReference type="Proteomes" id="UP000270094">
    <property type="component" value="Unassembled WGS sequence"/>
</dbReference>
<dbReference type="GO" id="GO:0016042">
    <property type="term" value="P:lipid catabolic process"/>
    <property type="evidence" value="ECO:0007669"/>
    <property type="project" value="UniProtKB-KW"/>
</dbReference>
<dbReference type="GO" id="GO:0019369">
    <property type="term" value="P:arachidonate metabolic process"/>
    <property type="evidence" value="ECO:0007669"/>
    <property type="project" value="TreeGrafter"/>
</dbReference>
<name>A0A3P7KCF2_STRVU</name>
<evidence type="ECO:0000256" key="2">
    <source>
        <dbReference type="ARBA" id="ARBA00022963"/>
    </source>
</evidence>
<keyword evidence="2" id="KW-0442">Lipid degradation</keyword>
<sequence>MDREEEAAIPSSLSSLQKFNRIVDSATNTEAVHMCMHDLLDEDVYYRLNPYMTFPYGLDEIDSKKLEQMQNDAKLYVRRNAAKIGDAASRLLEFTIVKQYEREGYGDA</sequence>
<dbReference type="Gene3D" id="3.40.1090.10">
    <property type="entry name" value="Cytosolic phospholipase A2 catalytic domain"/>
    <property type="match status" value="1"/>
</dbReference>
<evidence type="ECO:0000313" key="3">
    <source>
        <dbReference type="EMBL" id="VDM66248.1"/>
    </source>
</evidence>
<reference evidence="3 4" key="1">
    <citation type="submission" date="2018-11" db="EMBL/GenBank/DDBJ databases">
        <authorList>
            <consortium name="Pathogen Informatics"/>
        </authorList>
    </citation>
    <scope>NUCLEOTIDE SEQUENCE [LARGE SCALE GENOMIC DNA]</scope>
</reference>
<dbReference type="PANTHER" id="PTHR24185">
    <property type="entry name" value="CALCIUM-INDEPENDENT PHOSPHOLIPASE A2-GAMMA"/>
    <property type="match status" value="1"/>
</dbReference>
<keyword evidence="2" id="KW-0443">Lipid metabolism</keyword>
<proteinExistence type="predicted"/>
<keyword evidence="4" id="KW-1185">Reference proteome</keyword>
<keyword evidence="1" id="KW-0378">Hydrolase</keyword>
<protein>
    <submittedName>
        <fullName evidence="3">Uncharacterized protein</fullName>
    </submittedName>
</protein>
<evidence type="ECO:0000313" key="4">
    <source>
        <dbReference type="Proteomes" id="UP000270094"/>
    </source>
</evidence>
<dbReference type="PANTHER" id="PTHR24185:SF1">
    <property type="entry name" value="CALCIUM-INDEPENDENT PHOSPHOLIPASE A2-GAMMA"/>
    <property type="match status" value="1"/>
</dbReference>
<dbReference type="OrthoDB" id="14252at2759"/>
<dbReference type="GO" id="GO:0016020">
    <property type="term" value="C:membrane"/>
    <property type="evidence" value="ECO:0007669"/>
    <property type="project" value="TreeGrafter"/>
</dbReference>
<dbReference type="EMBL" id="UYYB01002395">
    <property type="protein sequence ID" value="VDM66248.1"/>
    <property type="molecule type" value="Genomic_DNA"/>
</dbReference>
<dbReference type="AlphaFoldDB" id="A0A3P7KCF2"/>
<dbReference type="GO" id="GO:0047499">
    <property type="term" value="F:calcium-independent phospholipase A2 activity"/>
    <property type="evidence" value="ECO:0007669"/>
    <property type="project" value="TreeGrafter"/>
</dbReference>